<dbReference type="InterPro" id="IPR001610">
    <property type="entry name" value="PAC"/>
</dbReference>
<dbReference type="PROSITE" id="PS50109">
    <property type="entry name" value="HIS_KIN"/>
    <property type="match status" value="1"/>
</dbReference>
<dbReference type="SMART" id="SM00387">
    <property type="entry name" value="HATPase_c"/>
    <property type="match status" value="1"/>
</dbReference>
<keyword evidence="4" id="KW-0808">Transferase</keyword>
<dbReference type="STRING" id="1963862.B4O97_15485"/>
<dbReference type="SMART" id="SM01079">
    <property type="entry name" value="CHASE"/>
    <property type="match status" value="1"/>
</dbReference>
<dbReference type="PANTHER" id="PTHR41523">
    <property type="entry name" value="TWO-COMPONENT SYSTEM SENSOR PROTEIN"/>
    <property type="match status" value="1"/>
</dbReference>
<feature type="domain" description="PAC" evidence="12">
    <location>
        <begin position="362"/>
        <end position="414"/>
    </location>
</feature>
<accession>A0A1Y1RUW9</accession>
<protein>
    <recommendedName>
        <fullName evidence="2">histidine kinase</fullName>
        <ecNumber evidence="2">2.7.13.3</ecNumber>
    </recommendedName>
</protein>
<feature type="domain" description="CHASE" evidence="13">
    <location>
        <begin position="113"/>
        <end position="197"/>
    </location>
</feature>
<feature type="domain" description="Histidine kinase" evidence="10">
    <location>
        <begin position="425"/>
        <end position="618"/>
    </location>
</feature>
<evidence type="ECO:0000256" key="1">
    <source>
        <dbReference type="ARBA" id="ARBA00000085"/>
    </source>
</evidence>
<dbReference type="Proteomes" id="UP000192343">
    <property type="component" value="Unassembled WGS sequence"/>
</dbReference>
<dbReference type="InterPro" id="IPR005467">
    <property type="entry name" value="His_kinase_dom"/>
</dbReference>
<evidence type="ECO:0000256" key="7">
    <source>
        <dbReference type="ARBA" id="ARBA00022840"/>
    </source>
</evidence>
<feature type="transmembrane region" description="Helical" evidence="9">
    <location>
        <begin position="255"/>
        <end position="274"/>
    </location>
</feature>
<feature type="transmembrane region" description="Helical" evidence="9">
    <location>
        <begin position="12"/>
        <end position="35"/>
    </location>
</feature>
<dbReference type="PROSITE" id="PS50113">
    <property type="entry name" value="PAC"/>
    <property type="match status" value="1"/>
</dbReference>
<evidence type="ECO:0000256" key="3">
    <source>
        <dbReference type="ARBA" id="ARBA00022553"/>
    </source>
</evidence>
<dbReference type="SMART" id="SM00086">
    <property type="entry name" value="PAC"/>
    <property type="match status" value="1"/>
</dbReference>
<reference evidence="14 15" key="1">
    <citation type="submission" date="2017-03" db="EMBL/GenBank/DDBJ databases">
        <title>Draft Genome sequence of Marispirochaeta sp. strain JC444.</title>
        <authorList>
            <person name="Shivani Y."/>
            <person name="Subhash Y."/>
            <person name="Sasikala C."/>
            <person name="Ramana C."/>
        </authorList>
    </citation>
    <scope>NUCLEOTIDE SEQUENCE [LARGE SCALE GENOMIC DNA]</scope>
    <source>
        <strain evidence="14 15">JC444</strain>
    </source>
</reference>
<evidence type="ECO:0000259" key="13">
    <source>
        <dbReference type="PROSITE" id="PS50839"/>
    </source>
</evidence>
<proteinExistence type="predicted"/>
<dbReference type="EC" id="2.7.13.3" evidence="2"/>
<evidence type="ECO:0000256" key="6">
    <source>
        <dbReference type="ARBA" id="ARBA00022777"/>
    </source>
</evidence>
<evidence type="ECO:0000313" key="14">
    <source>
        <dbReference type="EMBL" id="ORC32854.1"/>
    </source>
</evidence>
<dbReference type="InterPro" id="IPR036890">
    <property type="entry name" value="HATPase_C_sf"/>
</dbReference>
<dbReference type="GO" id="GO:0005524">
    <property type="term" value="F:ATP binding"/>
    <property type="evidence" value="ECO:0007669"/>
    <property type="project" value="UniProtKB-KW"/>
</dbReference>
<sequence>MKKVNEEIKRQILGLLAVVLFVGTIWGIVNSWYFALAREYTRNHFVELALPYRESFIGAIKERFALVEGLASFASAVPEETVSTAFNDFAAGIFDEKKGIRNISIAPGGIQKYVYPLRTNEIVSGHNLLKDPRPEVQKDIKLAMETGELIISGPYELRQGGQGLIARKALFRDDSFQGLVTIVLDMPPIYRESGIQDARKISITLLDAQQRLFFGPEPGENPINLKMQITDEVWQMLVMPKNSWQIEYFRVMQPFFFMTIIIALFSGGGLFLLARKMFSLSRKARLEQLRYKNLFNSISDAIFVTDEQRRIIDANQPALQSMFGYDLDEIAGKDTSLIYASRSDFDKIGNLLSEKSTDRTGTLLEVALKRKDGSVFPAEISIPRYLDNRGKTIGKIGIIRDITDRKLAREALHREIEEKKTLLREIHHRVKNNLNIVASLLNLQKNEFQTEVSARQSFDDMAKRIHSMAMIHDSLYNSGSLSSVTMSTYIRKLISELNASLGRPPLIRIDADLEDIQLNITSAVPCGILINELITNAIKHAFRDRSEGRIHVSLGKKTGTHTIVLTVKDNGSGLNPDFSLESSASLGMRLIQLLTSQLDGTLSYNSNQGATFSVEFEE</sequence>
<dbReference type="EMBL" id="MWQY01000019">
    <property type="protein sequence ID" value="ORC32854.1"/>
    <property type="molecule type" value="Genomic_DNA"/>
</dbReference>
<dbReference type="Pfam" id="PF07568">
    <property type="entry name" value="HisKA_2"/>
    <property type="match status" value="1"/>
</dbReference>
<keyword evidence="7" id="KW-0067">ATP-binding</keyword>
<evidence type="ECO:0000259" key="10">
    <source>
        <dbReference type="PROSITE" id="PS50109"/>
    </source>
</evidence>
<dbReference type="Pfam" id="PF02518">
    <property type="entry name" value="HATPase_c"/>
    <property type="match status" value="1"/>
</dbReference>
<keyword evidence="9" id="KW-1133">Transmembrane helix</keyword>
<keyword evidence="5" id="KW-0547">Nucleotide-binding</keyword>
<dbReference type="InterPro" id="IPR035965">
    <property type="entry name" value="PAS-like_dom_sf"/>
</dbReference>
<keyword evidence="9" id="KW-0472">Membrane</keyword>
<dbReference type="InterPro" id="IPR003594">
    <property type="entry name" value="HATPase_dom"/>
</dbReference>
<comment type="catalytic activity">
    <reaction evidence="1">
        <text>ATP + protein L-histidine = ADP + protein N-phospho-L-histidine.</text>
        <dbReference type="EC" id="2.7.13.3"/>
    </reaction>
</comment>
<dbReference type="OrthoDB" id="9767435at2"/>
<dbReference type="CDD" id="cd00130">
    <property type="entry name" value="PAS"/>
    <property type="match status" value="1"/>
</dbReference>
<dbReference type="Pfam" id="PF13426">
    <property type="entry name" value="PAS_9"/>
    <property type="match status" value="1"/>
</dbReference>
<dbReference type="InterPro" id="IPR006189">
    <property type="entry name" value="CHASE_dom"/>
</dbReference>
<organism evidence="14 15">
    <name type="scientific">Marispirochaeta aestuarii</name>
    <dbReference type="NCBI Taxonomy" id="1963862"/>
    <lineage>
        <taxon>Bacteria</taxon>
        <taxon>Pseudomonadati</taxon>
        <taxon>Spirochaetota</taxon>
        <taxon>Spirochaetia</taxon>
        <taxon>Spirochaetales</taxon>
        <taxon>Spirochaetaceae</taxon>
        <taxon>Marispirochaeta</taxon>
    </lineage>
</organism>
<dbReference type="PANTHER" id="PTHR41523:SF8">
    <property type="entry name" value="ETHYLENE RESPONSE SENSOR PROTEIN"/>
    <property type="match status" value="1"/>
</dbReference>
<dbReference type="PROSITE" id="PS50839">
    <property type="entry name" value="CHASE"/>
    <property type="match status" value="1"/>
</dbReference>
<dbReference type="SUPFAM" id="SSF55874">
    <property type="entry name" value="ATPase domain of HSP90 chaperone/DNA topoisomerase II/histidine kinase"/>
    <property type="match status" value="1"/>
</dbReference>
<keyword evidence="9" id="KW-0812">Transmembrane</keyword>
<keyword evidence="6" id="KW-0418">Kinase</keyword>
<keyword evidence="8" id="KW-0843">Virulence</keyword>
<comment type="caution">
    <text evidence="14">The sequence shown here is derived from an EMBL/GenBank/DDBJ whole genome shotgun (WGS) entry which is preliminary data.</text>
</comment>
<evidence type="ECO:0000256" key="5">
    <source>
        <dbReference type="ARBA" id="ARBA00022741"/>
    </source>
</evidence>
<dbReference type="SMART" id="SM00091">
    <property type="entry name" value="PAS"/>
    <property type="match status" value="1"/>
</dbReference>
<keyword evidence="3" id="KW-0597">Phosphoprotein</keyword>
<dbReference type="InterPro" id="IPR011495">
    <property type="entry name" value="Sig_transdc_His_kin_sub2_dim/P"/>
</dbReference>
<dbReference type="Gene3D" id="3.30.450.20">
    <property type="entry name" value="PAS domain"/>
    <property type="match status" value="1"/>
</dbReference>
<dbReference type="AlphaFoldDB" id="A0A1Y1RUW9"/>
<dbReference type="InterPro" id="IPR000014">
    <property type="entry name" value="PAS"/>
</dbReference>
<dbReference type="Gene3D" id="3.30.565.10">
    <property type="entry name" value="Histidine kinase-like ATPase, C-terminal domain"/>
    <property type="match status" value="1"/>
</dbReference>
<evidence type="ECO:0000256" key="9">
    <source>
        <dbReference type="SAM" id="Phobius"/>
    </source>
</evidence>
<evidence type="ECO:0000256" key="2">
    <source>
        <dbReference type="ARBA" id="ARBA00012438"/>
    </source>
</evidence>
<dbReference type="PROSITE" id="PS50112">
    <property type="entry name" value="PAS"/>
    <property type="match status" value="1"/>
</dbReference>
<keyword evidence="15" id="KW-1185">Reference proteome</keyword>
<dbReference type="InterPro" id="IPR000700">
    <property type="entry name" value="PAS-assoc_C"/>
</dbReference>
<name>A0A1Y1RUW9_9SPIO</name>
<gene>
    <name evidence="14" type="ORF">B4O97_15485</name>
</gene>
<dbReference type="RefSeq" id="WP_083052214.1">
    <property type="nucleotide sequence ID" value="NZ_MWQY01000019.1"/>
</dbReference>
<evidence type="ECO:0000256" key="8">
    <source>
        <dbReference type="ARBA" id="ARBA00023026"/>
    </source>
</evidence>
<feature type="domain" description="PAS" evidence="11">
    <location>
        <begin position="287"/>
        <end position="371"/>
    </location>
</feature>
<evidence type="ECO:0000313" key="15">
    <source>
        <dbReference type="Proteomes" id="UP000192343"/>
    </source>
</evidence>
<dbReference type="NCBIfam" id="TIGR00229">
    <property type="entry name" value="sensory_box"/>
    <property type="match status" value="1"/>
</dbReference>
<evidence type="ECO:0000259" key="11">
    <source>
        <dbReference type="PROSITE" id="PS50112"/>
    </source>
</evidence>
<dbReference type="SUPFAM" id="SSF55785">
    <property type="entry name" value="PYP-like sensor domain (PAS domain)"/>
    <property type="match status" value="1"/>
</dbReference>
<evidence type="ECO:0000259" key="12">
    <source>
        <dbReference type="PROSITE" id="PS50113"/>
    </source>
</evidence>
<dbReference type="GO" id="GO:0004673">
    <property type="term" value="F:protein histidine kinase activity"/>
    <property type="evidence" value="ECO:0007669"/>
    <property type="project" value="UniProtKB-EC"/>
</dbReference>
<evidence type="ECO:0000256" key="4">
    <source>
        <dbReference type="ARBA" id="ARBA00022679"/>
    </source>
</evidence>